<proteinExistence type="predicted"/>
<dbReference type="EMBL" id="JAGKQH010000018">
    <property type="protein sequence ID" value="KAG6573383.1"/>
    <property type="molecule type" value="Genomic_DNA"/>
</dbReference>
<evidence type="ECO:0000313" key="1">
    <source>
        <dbReference type="EMBL" id="KAG6573383.1"/>
    </source>
</evidence>
<dbReference type="AlphaFoldDB" id="A0AAV6M0W6"/>
<feature type="non-terminal residue" evidence="1">
    <location>
        <position position="1"/>
    </location>
</feature>
<protein>
    <submittedName>
        <fullName evidence="1">Uncharacterized protein</fullName>
    </submittedName>
</protein>
<organism evidence="1 2">
    <name type="scientific">Cucurbita argyrosperma subsp. sororia</name>
    <dbReference type="NCBI Taxonomy" id="37648"/>
    <lineage>
        <taxon>Eukaryota</taxon>
        <taxon>Viridiplantae</taxon>
        <taxon>Streptophyta</taxon>
        <taxon>Embryophyta</taxon>
        <taxon>Tracheophyta</taxon>
        <taxon>Spermatophyta</taxon>
        <taxon>Magnoliopsida</taxon>
        <taxon>eudicotyledons</taxon>
        <taxon>Gunneridae</taxon>
        <taxon>Pentapetalae</taxon>
        <taxon>rosids</taxon>
        <taxon>fabids</taxon>
        <taxon>Cucurbitales</taxon>
        <taxon>Cucurbitaceae</taxon>
        <taxon>Cucurbiteae</taxon>
        <taxon>Cucurbita</taxon>
    </lineage>
</organism>
<name>A0AAV6M0W6_9ROSI</name>
<dbReference type="Proteomes" id="UP000685013">
    <property type="component" value="Chromosome 18"/>
</dbReference>
<sequence length="70" mass="7815">MNYSFAKSLPSIPSYDKCTEVPEIQITTLIVMLMMQAIKLDNIVAEGDASTQKILQVGPSNQTKTDRIKR</sequence>
<evidence type="ECO:0000313" key="2">
    <source>
        <dbReference type="Proteomes" id="UP000685013"/>
    </source>
</evidence>
<comment type="caution">
    <text evidence="1">The sequence shown here is derived from an EMBL/GenBank/DDBJ whole genome shotgun (WGS) entry which is preliminary data.</text>
</comment>
<gene>
    <name evidence="1" type="ORF">SDJN03_27270</name>
</gene>
<accession>A0AAV6M0W6</accession>
<reference evidence="1 2" key="1">
    <citation type="journal article" date="2021" name="Hortic Res">
        <title>The domestication of Cucurbita argyrosperma as revealed by the genome of its wild relative.</title>
        <authorList>
            <person name="Barrera-Redondo J."/>
            <person name="Sanchez-de la Vega G."/>
            <person name="Aguirre-Liguori J.A."/>
            <person name="Castellanos-Morales G."/>
            <person name="Gutierrez-Guerrero Y.T."/>
            <person name="Aguirre-Dugua X."/>
            <person name="Aguirre-Planter E."/>
            <person name="Tenaillon M.I."/>
            <person name="Lira-Saade R."/>
            <person name="Eguiarte L.E."/>
        </authorList>
    </citation>
    <scope>NUCLEOTIDE SEQUENCE [LARGE SCALE GENOMIC DNA]</scope>
    <source>
        <strain evidence="1">JBR-2021</strain>
    </source>
</reference>
<keyword evidence="2" id="KW-1185">Reference proteome</keyword>